<reference evidence="2 3" key="1">
    <citation type="submission" date="2012-01" db="EMBL/GenBank/DDBJ databases">
        <title>Improved High-Quality Draft sequence of Saccharomonospora xinjiangensis XJ-54.</title>
        <authorList>
            <consortium name="US DOE Joint Genome Institute"/>
            <person name="Lucas S."/>
            <person name="Han J."/>
            <person name="Lapidus A."/>
            <person name="Cheng J.-F."/>
            <person name="Goodwin L."/>
            <person name="Pitluck S."/>
            <person name="Peters L."/>
            <person name="Mikhailova N."/>
            <person name="Teshima H."/>
            <person name="Detter J.C."/>
            <person name="Han C."/>
            <person name="Tapia R."/>
            <person name="Land M."/>
            <person name="Hauser L."/>
            <person name="Kyrpides N."/>
            <person name="Ivanova N."/>
            <person name="Pagani I."/>
            <person name="Brambilla E.-M."/>
            <person name="Klenk H.-P."/>
            <person name="Woyke T."/>
        </authorList>
    </citation>
    <scope>NUCLEOTIDE SEQUENCE [LARGE SCALE GENOMIC DNA]</scope>
    <source>
        <strain evidence="2 3">XJ-54</strain>
    </source>
</reference>
<name>I0UYY4_9PSEU</name>
<evidence type="ECO:0000259" key="1">
    <source>
        <dbReference type="Pfam" id="PF13581"/>
    </source>
</evidence>
<dbReference type="InterPro" id="IPR003594">
    <property type="entry name" value="HATPase_dom"/>
</dbReference>
<dbReference type="InterPro" id="IPR036890">
    <property type="entry name" value="HATPase_C_sf"/>
</dbReference>
<dbReference type="EMBL" id="JH636049">
    <property type="protein sequence ID" value="EID53087.1"/>
    <property type="molecule type" value="Genomic_DNA"/>
</dbReference>
<organism evidence="2 3">
    <name type="scientific">Saccharomonospora xinjiangensis XJ-54</name>
    <dbReference type="NCBI Taxonomy" id="882086"/>
    <lineage>
        <taxon>Bacteria</taxon>
        <taxon>Bacillati</taxon>
        <taxon>Actinomycetota</taxon>
        <taxon>Actinomycetes</taxon>
        <taxon>Pseudonocardiales</taxon>
        <taxon>Pseudonocardiaceae</taxon>
        <taxon>Saccharomonospora</taxon>
    </lineage>
</organism>
<protein>
    <recommendedName>
        <fullName evidence="1">Histidine kinase/HSP90-like ATPase domain-containing protein</fullName>
    </recommendedName>
</protein>
<dbReference type="STRING" id="882086.SacxiDRAFT_0822"/>
<feature type="domain" description="Histidine kinase/HSP90-like ATPase" evidence="1">
    <location>
        <begin position="37"/>
        <end position="99"/>
    </location>
</feature>
<dbReference type="Proteomes" id="UP000004691">
    <property type="component" value="Unassembled WGS sequence"/>
</dbReference>
<gene>
    <name evidence="2" type="ORF">SacxiDRAFT_0822</name>
</gene>
<dbReference type="AlphaFoldDB" id="I0UYY4"/>
<dbReference type="eggNOG" id="COG2172">
    <property type="taxonomic scope" value="Bacteria"/>
</dbReference>
<keyword evidence="3" id="KW-1185">Reference proteome</keyword>
<evidence type="ECO:0000313" key="2">
    <source>
        <dbReference type="EMBL" id="EID53087.1"/>
    </source>
</evidence>
<evidence type="ECO:0000313" key="3">
    <source>
        <dbReference type="Proteomes" id="UP000004691"/>
    </source>
</evidence>
<sequence>MGECGHPWRGYPGHIMARRELVDWFGPGCHGPMELRVPADPRHLATVRMVAQAVAAREGFGPDEVTDIVLAVDEACATLVHASVPGSLLTCRLSVAFGTLRADVSTTTFSGGVPNAQSLGWRVLGTVTDSVSAWRYDFDPQRGVDRVVHIDFAKQAAGSISR</sequence>
<proteinExistence type="predicted"/>
<dbReference type="Pfam" id="PF13581">
    <property type="entry name" value="HATPase_c_2"/>
    <property type="match status" value="1"/>
</dbReference>
<dbReference type="HOGENOM" id="CLU_116681_1_1_11"/>
<accession>I0UYY4</accession>
<dbReference type="Gene3D" id="3.30.565.10">
    <property type="entry name" value="Histidine kinase-like ATPase, C-terminal domain"/>
    <property type="match status" value="1"/>
</dbReference>